<protein>
    <submittedName>
        <fullName evidence="2">Uncharacterized protein</fullName>
    </submittedName>
</protein>
<dbReference type="PATRIC" id="fig|452652.3.peg.7473"/>
<feature type="region of interest" description="Disordered" evidence="1">
    <location>
        <begin position="374"/>
        <end position="409"/>
    </location>
</feature>
<keyword evidence="3" id="KW-1185">Reference proteome</keyword>
<dbReference type="AlphaFoldDB" id="E4NJN5"/>
<dbReference type="Gene3D" id="2.60.120.10">
    <property type="entry name" value="Jelly Rolls"/>
    <property type="match status" value="1"/>
</dbReference>
<dbReference type="InterPro" id="IPR014710">
    <property type="entry name" value="RmlC-like_jellyroll"/>
</dbReference>
<dbReference type="Proteomes" id="UP000007076">
    <property type="component" value="Chromosome"/>
</dbReference>
<reference evidence="2 3" key="1">
    <citation type="journal article" date="2010" name="DNA Res.">
        <title>Genome sequence of Kitasatospora setae NBRC 14216T: an evolutionary snapshot of the family Streptomycetaceae.</title>
        <authorList>
            <person name="Ichikawa N."/>
            <person name="Oguchi A."/>
            <person name="Ikeda H."/>
            <person name="Ishikawa J."/>
            <person name="Kitani S."/>
            <person name="Watanabe Y."/>
            <person name="Nakamura S."/>
            <person name="Katano Y."/>
            <person name="Kishi E."/>
            <person name="Sasagawa M."/>
            <person name="Ankai A."/>
            <person name="Fukui S."/>
            <person name="Hashimoto Y."/>
            <person name="Kamata S."/>
            <person name="Otoguro M."/>
            <person name="Tanikawa S."/>
            <person name="Nihira T."/>
            <person name="Horinouchi S."/>
            <person name="Ohnishi Y."/>
            <person name="Hayakawa M."/>
            <person name="Kuzuyama T."/>
            <person name="Arisawa A."/>
            <person name="Nomoto F."/>
            <person name="Miura H."/>
            <person name="Takahashi Y."/>
            <person name="Fujita N."/>
        </authorList>
    </citation>
    <scope>NUCLEOTIDE SEQUENCE [LARGE SCALE GENOMIC DNA]</scope>
    <source>
        <strain evidence="3">ATCC 33774 / DSM 43861 / JCM 3304 / KCC A-0304 / NBRC 14216 / KM-6054</strain>
    </source>
</reference>
<evidence type="ECO:0000256" key="1">
    <source>
        <dbReference type="SAM" id="MobiDB-lite"/>
    </source>
</evidence>
<name>E4NJN5_KITSK</name>
<accession>E4NJN5</accession>
<organism evidence="2 3">
    <name type="scientific">Kitasatospora setae (strain ATCC 33774 / DSM 43861 / JCM 3304 / KCC A-0304 / NBRC 14216 / KM-6054)</name>
    <name type="common">Streptomyces setae</name>
    <dbReference type="NCBI Taxonomy" id="452652"/>
    <lineage>
        <taxon>Bacteria</taxon>
        <taxon>Bacillati</taxon>
        <taxon>Actinomycetota</taxon>
        <taxon>Actinomycetes</taxon>
        <taxon>Kitasatosporales</taxon>
        <taxon>Streptomycetaceae</taxon>
        <taxon>Kitasatospora</taxon>
    </lineage>
</organism>
<dbReference type="EMBL" id="AP010968">
    <property type="protein sequence ID" value="BAJ33183.1"/>
    <property type="molecule type" value="Genomic_DNA"/>
</dbReference>
<feature type="compositionally biased region" description="Low complexity" evidence="1">
    <location>
        <begin position="388"/>
        <end position="409"/>
    </location>
</feature>
<evidence type="ECO:0000313" key="2">
    <source>
        <dbReference type="EMBL" id="BAJ33183.1"/>
    </source>
</evidence>
<dbReference type="HOGENOM" id="CLU_493302_0_0_11"/>
<dbReference type="STRING" id="452652.KSE_74280"/>
<evidence type="ECO:0000313" key="3">
    <source>
        <dbReference type="Proteomes" id="UP000007076"/>
    </source>
</evidence>
<proteinExistence type="predicted"/>
<dbReference type="SUPFAM" id="SSF51182">
    <property type="entry name" value="RmlC-like cupins"/>
    <property type="match status" value="1"/>
</dbReference>
<gene>
    <name evidence="2" type="ordered locus">KSE_74280</name>
</gene>
<dbReference type="KEGG" id="ksk:KSE_74280"/>
<dbReference type="InterPro" id="IPR011051">
    <property type="entry name" value="RmlC_Cupin_sf"/>
</dbReference>
<dbReference type="eggNOG" id="COG1917">
    <property type="taxonomic scope" value="Bacteria"/>
</dbReference>
<sequence length="552" mass="60401">MTAADAQWELRRRVDNRATQLDRMRARLAELGVDPAALRGIGAESWTRTADRLEAALTEDLRTVFADLGGPDGQWRQLRLAVLAEEDVYPECKRFADGSALMVLPESFLGLAGLYSGFGAQEAVRVLDGGPWRAWRNTRAALRRKAFGTDPAGPAALLRYHFLHQRVFGLSAKPGWRTDPRADGIRDVVLTQAVRFVLGHELAHQLHGHRHGAGPAQELEADLTAHRLTRRSLERDAAAARTPDLRLPVADVDLLTTWGSTVALFALAAREHALFVRIGDTHPPSEQRMYRLLDELAHPLPGYAALFLGNAVRATNAAADFTPVAVRFTPRTLTDQPHLDTPLPAAYLERIAALDTLLCLTRSPSWTCTRRCAATSPAAARPPPRSRPPACWRARSRRPPTAGDEAGDAAVAGNRRTPASLPLSGPPLPGPAWSAPGRSCGRGPEGPHPVRFLDAAEFTADRPWGSVGLAELDDATVRLHWTDQPYRWHVNDGPEVFVVLDGAVDMHYRVDGEEHVEHLTPGRVCAVEPGDEHVAHPAPQARILVVERRDSD</sequence>